<protein>
    <submittedName>
        <fullName evidence="2">Uncharacterized protein</fullName>
    </submittedName>
</protein>
<dbReference type="OrthoDB" id="2841294at2759"/>
<keyword evidence="3" id="KW-1185">Reference proteome</keyword>
<feature type="chain" id="PRO_5002165908" evidence="1">
    <location>
        <begin position="20"/>
        <end position="137"/>
    </location>
</feature>
<organism evidence="2 3">
    <name type="scientific">Pisolithus tinctorius Marx 270</name>
    <dbReference type="NCBI Taxonomy" id="870435"/>
    <lineage>
        <taxon>Eukaryota</taxon>
        <taxon>Fungi</taxon>
        <taxon>Dikarya</taxon>
        <taxon>Basidiomycota</taxon>
        <taxon>Agaricomycotina</taxon>
        <taxon>Agaricomycetes</taxon>
        <taxon>Agaricomycetidae</taxon>
        <taxon>Boletales</taxon>
        <taxon>Sclerodermatineae</taxon>
        <taxon>Pisolithaceae</taxon>
        <taxon>Pisolithus</taxon>
    </lineage>
</organism>
<dbReference type="HOGENOM" id="CLU_137500_0_1_1"/>
<dbReference type="EMBL" id="KN832011">
    <property type="protein sequence ID" value="KIN98827.1"/>
    <property type="molecule type" value="Genomic_DNA"/>
</dbReference>
<dbReference type="InParanoid" id="A0A0C3IPJ1"/>
<gene>
    <name evidence="2" type="ORF">M404DRAFT_156762</name>
</gene>
<sequence length="137" mass="14322">MHFVKTLLYLATLLGFVMAQSMQIVSPPPGTSLTPGKNVTVEIQAADSTSNIDFVAVVIGLQSCSSTGCYPPNVALGTILYQGPFTPPAGQLTANISVMVPNSFASGTAQLGVINFYLIGAEFETGLQYTNETVTVS</sequence>
<dbReference type="Proteomes" id="UP000054217">
    <property type="component" value="Unassembled WGS sequence"/>
</dbReference>
<feature type="signal peptide" evidence="1">
    <location>
        <begin position="1"/>
        <end position="19"/>
    </location>
</feature>
<accession>A0A0C3IPJ1</accession>
<evidence type="ECO:0000313" key="2">
    <source>
        <dbReference type="EMBL" id="KIN98827.1"/>
    </source>
</evidence>
<evidence type="ECO:0000313" key="3">
    <source>
        <dbReference type="Proteomes" id="UP000054217"/>
    </source>
</evidence>
<keyword evidence="1" id="KW-0732">Signal</keyword>
<dbReference type="AlphaFoldDB" id="A0A0C3IPJ1"/>
<name>A0A0C3IPJ1_PISTI</name>
<proteinExistence type="predicted"/>
<reference evidence="2 3" key="1">
    <citation type="submission" date="2014-04" db="EMBL/GenBank/DDBJ databases">
        <authorList>
            <consortium name="DOE Joint Genome Institute"/>
            <person name="Kuo A."/>
            <person name="Kohler A."/>
            <person name="Costa M.D."/>
            <person name="Nagy L.G."/>
            <person name="Floudas D."/>
            <person name="Copeland A."/>
            <person name="Barry K.W."/>
            <person name="Cichocki N."/>
            <person name="Veneault-Fourrey C."/>
            <person name="LaButti K."/>
            <person name="Lindquist E.A."/>
            <person name="Lipzen A."/>
            <person name="Lundell T."/>
            <person name="Morin E."/>
            <person name="Murat C."/>
            <person name="Sun H."/>
            <person name="Tunlid A."/>
            <person name="Henrissat B."/>
            <person name="Grigoriev I.V."/>
            <person name="Hibbett D.S."/>
            <person name="Martin F."/>
            <person name="Nordberg H.P."/>
            <person name="Cantor M.N."/>
            <person name="Hua S.X."/>
        </authorList>
    </citation>
    <scope>NUCLEOTIDE SEQUENCE [LARGE SCALE GENOMIC DNA]</scope>
    <source>
        <strain evidence="2 3">Marx 270</strain>
    </source>
</reference>
<dbReference type="InterPro" id="IPR045469">
    <property type="entry name" value="Nis1"/>
</dbReference>
<evidence type="ECO:0000256" key="1">
    <source>
        <dbReference type="SAM" id="SignalP"/>
    </source>
</evidence>
<dbReference type="Pfam" id="PF19271">
    <property type="entry name" value="Nis1"/>
    <property type="match status" value="1"/>
</dbReference>
<reference evidence="3" key="2">
    <citation type="submission" date="2015-01" db="EMBL/GenBank/DDBJ databases">
        <title>Evolutionary Origins and Diversification of the Mycorrhizal Mutualists.</title>
        <authorList>
            <consortium name="DOE Joint Genome Institute"/>
            <consortium name="Mycorrhizal Genomics Consortium"/>
            <person name="Kohler A."/>
            <person name="Kuo A."/>
            <person name="Nagy L.G."/>
            <person name="Floudas D."/>
            <person name="Copeland A."/>
            <person name="Barry K.W."/>
            <person name="Cichocki N."/>
            <person name="Veneault-Fourrey C."/>
            <person name="LaButti K."/>
            <person name="Lindquist E.A."/>
            <person name="Lipzen A."/>
            <person name="Lundell T."/>
            <person name="Morin E."/>
            <person name="Murat C."/>
            <person name="Riley R."/>
            <person name="Ohm R."/>
            <person name="Sun H."/>
            <person name="Tunlid A."/>
            <person name="Henrissat B."/>
            <person name="Grigoriev I.V."/>
            <person name="Hibbett D.S."/>
            <person name="Martin F."/>
        </authorList>
    </citation>
    <scope>NUCLEOTIDE SEQUENCE [LARGE SCALE GENOMIC DNA]</scope>
    <source>
        <strain evidence="3">Marx 270</strain>
    </source>
</reference>